<evidence type="ECO:0000259" key="11">
    <source>
        <dbReference type="PROSITE" id="PS50835"/>
    </source>
</evidence>
<dbReference type="GO" id="GO:0006955">
    <property type="term" value="P:immune response"/>
    <property type="evidence" value="ECO:0007669"/>
    <property type="project" value="TreeGrafter"/>
</dbReference>
<keyword evidence="9" id="KW-0325">Glycoprotein</keyword>
<evidence type="ECO:0000256" key="6">
    <source>
        <dbReference type="ARBA" id="ARBA00023136"/>
    </source>
</evidence>
<dbReference type="SUPFAM" id="SSF48726">
    <property type="entry name" value="Immunoglobulin"/>
    <property type="match status" value="1"/>
</dbReference>
<keyword evidence="10" id="KW-0393">Immunoglobulin domain</keyword>
<sequence>LLFCSKAETDDRRAERETTTLVATSSVCLPLPLLSLYCVISSSTDQISTELQFEPGQNINLKCRTPDNKPAAVVEWNRTDLEDEFVLLFRDGKLDPEHQHQMYENRVDLRDQQMKDGDVSLVLNNMVPDDRGTYECRVAQCRS</sequence>
<reference evidence="12" key="2">
    <citation type="submission" date="2025-09" db="UniProtKB">
        <authorList>
            <consortium name="Ensembl"/>
        </authorList>
    </citation>
    <scope>IDENTIFICATION</scope>
</reference>
<name>A0A3B5LNB1_9TELE</name>
<dbReference type="InterPro" id="IPR007110">
    <property type="entry name" value="Ig-like_dom"/>
</dbReference>
<dbReference type="GO" id="GO:0042102">
    <property type="term" value="P:positive regulation of T cell proliferation"/>
    <property type="evidence" value="ECO:0007669"/>
    <property type="project" value="TreeGrafter"/>
</dbReference>
<dbReference type="GO" id="GO:0009897">
    <property type="term" value="C:external side of plasma membrane"/>
    <property type="evidence" value="ECO:0007669"/>
    <property type="project" value="TreeGrafter"/>
</dbReference>
<dbReference type="GO" id="GO:0007166">
    <property type="term" value="P:cell surface receptor signaling pathway"/>
    <property type="evidence" value="ECO:0007669"/>
    <property type="project" value="TreeGrafter"/>
</dbReference>
<evidence type="ECO:0000313" key="13">
    <source>
        <dbReference type="Proteomes" id="UP000261380"/>
    </source>
</evidence>
<dbReference type="Gene3D" id="2.60.40.10">
    <property type="entry name" value="Immunoglobulins"/>
    <property type="match status" value="1"/>
</dbReference>
<dbReference type="AlphaFoldDB" id="A0A3B5LNB1"/>
<dbReference type="GeneTree" id="ENSGT00940000168520"/>
<keyword evidence="3" id="KW-0812">Transmembrane</keyword>
<protein>
    <recommendedName>
        <fullName evidence="11">Ig-like domain-containing protein</fullName>
    </recommendedName>
</protein>
<evidence type="ECO:0000256" key="10">
    <source>
        <dbReference type="ARBA" id="ARBA00023319"/>
    </source>
</evidence>
<evidence type="ECO:0000256" key="9">
    <source>
        <dbReference type="ARBA" id="ARBA00023180"/>
    </source>
</evidence>
<dbReference type="STRING" id="32473.ENSXCOP00000012210"/>
<keyword evidence="6" id="KW-0472">Membrane</keyword>
<evidence type="ECO:0000256" key="7">
    <source>
        <dbReference type="ARBA" id="ARBA00023157"/>
    </source>
</evidence>
<evidence type="ECO:0000256" key="2">
    <source>
        <dbReference type="ARBA" id="ARBA00022475"/>
    </source>
</evidence>
<evidence type="ECO:0000256" key="1">
    <source>
        <dbReference type="ARBA" id="ARBA00004251"/>
    </source>
</evidence>
<keyword evidence="5" id="KW-1133">Transmembrane helix</keyword>
<dbReference type="Ensembl" id="ENSXCOT00000012356.1">
    <property type="protein sequence ID" value="ENSXCOP00000012210.1"/>
    <property type="gene ID" value="ENSXCOG00000009249.1"/>
</dbReference>
<evidence type="ECO:0000313" key="12">
    <source>
        <dbReference type="Ensembl" id="ENSXCOP00000012210.1"/>
    </source>
</evidence>
<dbReference type="PANTHER" id="PTHR25466:SF9">
    <property type="entry name" value="FIBRONECTIN TYPE-III DOMAIN-CONTAINING PROTEIN"/>
    <property type="match status" value="1"/>
</dbReference>
<feature type="domain" description="Ig-like" evidence="11">
    <location>
        <begin position="32"/>
        <end position="143"/>
    </location>
</feature>
<dbReference type="PANTHER" id="PTHR25466">
    <property type="entry name" value="T-LYMPHOCYTE ACTIVATION ANTIGEN"/>
    <property type="match status" value="1"/>
</dbReference>
<dbReference type="GO" id="GO:0042130">
    <property type="term" value="P:negative regulation of T cell proliferation"/>
    <property type="evidence" value="ECO:0007669"/>
    <property type="project" value="TreeGrafter"/>
</dbReference>
<dbReference type="InterPro" id="IPR051713">
    <property type="entry name" value="T-cell_Activation_Regulation"/>
</dbReference>
<accession>A0A3B5LNB1</accession>
<dbReference type="PROSITE" id="PS50835">
    <property type="entry name" value="IG_LIKE"/>
    <property type="match status" value="1"/>
</dbReference>
<dbReference type="Pfam" id="PF07686">
    <property type="entry name" value="V-set"/>
    <property type="match status" value="1"/>
</dbReference>
<comment type="subcellular location">
    <subcellularLocation>
        <location evidence="1">Cell membrane</location>
        <topology evidence="1">Single-pass type I membrane protein</topology>
    </subcellularLocation>
</comment>
<evidence type="ECO:0000256" key="5">
    <source>
        <dbReference type="ARBA" id="ARBA00022989"/>
    </source>
</evidence>
<evidence type="ECO:0000256" key="8">
    <source>
        <dbReference type="ARBA" id="ARBA00023170"/>
    </source>
</evidence>
<dbReference type="GO" id="GO:0031295">
    <property type="term" value="P:T cell costimulation"/>
    <property type="evidence" value="ECO:0007669"/>
    <property type="project" value="TreeGrafter"/>
</dbReference>
<dbReference type="InterPro" id="IPR013783">
    <property type="entry name" value="Ig-like_fold"/>
</dbReference>
<dbReference type="Proteomes" id="UP000261380">
    <property type="component" value="Unplaced"/>
</dbReference>
<reference evidence="12" key="1">
    <citation type="submission" date="2025-08" db="UniProtKB">
        <authorList>
            <consortium name="Ensembl"/>
        </authorList>
    </citation>
    <scope>IDENTIFICATION</scope>
</reference>
<keyword evidence="8" id="KW-0675">Receptor</keyword>
<keyword evidence="13" id="KW-1185">Reference proteome</keyword>
<keyword evidence="2" id="KW-1003">Cell membrane</keyword>
<proteinExistence type="predicted"/>
<organism evidence="12 13">
    <name type="scientific">Xiphophorus couchianus</name>
    <name type="common">Monterrey platyfish</name>
    <dbReference type="NCBI Taxonomy" id="32473"/>
    <lineage>
        <taxon>Eukaryota</taxon>
        <taxon>Metazoa</taxon>
        <taxon>Chordata</taxon>
        <taxon>Craniata</taxon>
        <taxon>Vertebrata</taxon>
        <taxon>Euteleostomi</taxon>
        <taxon>Actinopterygii</taxon>
        <taxon>Neopterygii</taxon>
        <taxon>Teleostei</taxon>
        <taxon>Neoteleostei</taxon>
        <taxon>Acanthomorphata</taxon>
        <taxon>Ovalentaria</taxon>
        <taxon>Atherinomorphae</taxon>
        <taxon>Cyprinodontiformes</taxon>
        <taxon>Poeciliidae</taxon>
        <taxon>Poeciliinae</taxon>
        <taxon>Xiphophorus</taxon>
    </lineage>
</organism>
<dbReference type="GO" id="GO:0071222">
    <property type="term" value="P:cellular response to lipopolysaccharide"/>
    <property type="evidence" value="ECO:0007669"/>
    <property type="project" value="TreeGrafter"/>
</dbReference>
<evidence type="ECO:0000256" key="4">
    <source>
        <dbReference type="ARBA" id="ARBA00022729"/>
    </source>
</evidence>
<keyword evidence="4" id="KW-0732">Signal</keyword>
<dbReference type="InterPro" id="IPR013106">
    <property type="entry name" value="Ig_V-set"/>
</dbReference>
<keyword evidence="7" id="KW-1015">Disulfide bond</keyword>
<dbReference type="InterPro" id="IPR036179">
    <property type="entry name" value="Ig-like_dom_sf"/>
</dbReference>
<evidence type="ECO:0000256" key="3">
    <source>
        <dbReference type="ARBA" id="ARBA00022692"/>
    </source>
</evidence>